<proteinExistence type="inferred from homology"/>
<name>A0AAD4BBB2_BOLED</name>
<reference evidence="8" key="2">
    <citation type="journal article" date="2020" name="Nat. Commun.">
        <title>Large-scale genome sequencing of mycorrhizal fungi provides insights into the early evolution of symbiotic traits.</title>
        <authorList>
            <person name="Miyauchi S."/>
            <person name="Kiss E."/>
            <person name="Kuo A."/>
            <person name="Drula E."/>
            <person name="Kohler A."/>
            <person name="Sanchez-Garcia M."/>
            <person name="Morin E."/>
            <person name="Andreopoulos B."/>
            <person name="Barry K.W."/>
            <person name="Bonito G."/>
            <person name="Buee M."/>
            <person name="Carver A."/>
            <person name="Chen C."/>
            <person name="Cichocki N."/>
            <person name="Clum A."/>
            <person name="Culley D."/>
            <person name="Crous P.W."/>
            <person name="Fauchery L."/>
            <person name="Girlanda M."/>
            <person name="Hayes R.D."/>
            <person name="Keri Z."/>
            <person name="LaButti K."/>
            <person name="Lipzen A."/>
            <person name="Lombard V."/>
            <person name="Magnuson J."/>
            <person name="Maillard F."/>
            <person name="Murat C."/>
            <person name="Nolan M."/>
            <person name="Ohm R.A."/>
            <person name="Pangilinan J."/>
            <person name="Pereira M.F."/>
            <person name="Perotto S."/>
            <person name="Peter M."/>
            <person name="Pfister S."/>
            <person name="Riley R."/>
            <person name="Sitrit Y."/>
            <person name="Stielow J.B."/>
            <person name="Szollosi G."/>
            <person name="Zifcakova L."/>
            <person name="Stursova M."/>
            <person name="Spatafora J.W."/>
            <person name="Tedersoo L."/>
            <person name="Vaario L.M."/>
            <person name="Yamada A."/>
            <person name="Yan M."/>
            <person name="Wang P."/>
            <person name="Xu J."/>
            <person name="Bruns T."/>
            <person name="Baldrian P."/>
            <person name="Vilgalys R."/>
            <person name="Dunand C."/>
            <person name="Henrissat B."/>
            <person name="Grigoriev I.V."/>
            <person name="Hibbett D."/>
            <person name="Nagy L.G."/>
            <person name="Martin F.M."/>
        </authorList>
    </citation>
    <scope>NUCLEOTIDE SEQUENCE</scope>
    <source>
        <strain evidence="8">BED1</strain>
    </source>
</reference>
<feature type="chain" id="PRO_5041767212" description="Hydrophobin" evidence="7">
    <location>
        <begin position="21"/>
        <end position="114"/>
    </location>
</feature>
<gene>
    <name evidence="8" type="ORF">L210DRAFT_3656589</name>
</gene>
<reference evidence="8" key="1">
    <citation type="submission" date="2019-10" db="EMBL/GenBank/DDBJ databases">
        <authorList>
            <consortium name="DOE Joint Genome Institute"/>
            <person name="Kuo A."/>
            <person name="Miyauchi S."/>
            <person name="Kiss E."/>
            <person name="Drula E."/>
            <person name="Kohler A."/>
            <person name="Sanchez-Garcia M."/>
            <person name="Andreopoulos B."/>
            <person name="Barry K.W."/>
            <person name="Bonito G."/>
            <person name="Buee M."/>
            <person name="Carver A."/>
            <person name="Chen C."/>
            <person name="Cichocki N."/>
            <person name="Clum A."/>
            <person name="Culley D."/>
            <person name="Crous P.W."/>
            <person name="Fauchery L."/>
            <person name="Girlanda M."/>
            <person name="Hayes R."/>
            <person name="Keri Z."/>
            <person name="LaButti K."/>
            <person name="Lipzen A."/>
            <person name="Lombard V."/>
            <person name="Magnuson J."/>
            <person name="Maillard F."/>
            <person name="Morin E."/>
            <person name="Murat C."/>
            <person name="Nolan M."/>
            <person name="Ohm R."/>
            <person name="Pangilinan J."/>
            <person name="Pereira M."/>
            <person name="Perotto S."/>
            <person name="Peter M."/>
            <person name="Riley R."/>
            <person name="Sitrit Y."/>
            <person name="Stielow B."/>
            <person name="Szollosi G."/>
            <person name="Zifcakova L."/>
            <person name="Stursova M."/>
            <person name="Spatafora J.W."/>
            <person name="Tedersoo L."/>
            <person name="Vaario L.-M."/>
            <person name="Yamada A."/>
            <person name="Yan M."/>
            <person name="Wang P."/>
            <person name="Xu J."/>
            <person name="Bruns T."/>
            <person name="Baldrian P."/>
            <person name="Vilgalys R."/>
            <person name="Henrissat B."/>
            <person name="Grigoriev I.V."/>
            <person name="Hibbett D."/>
            <person name="Nagy L.G."/>
            <person name="Martin F.M."/>
        </authorList>
    </citation>
    <scope>NUCLEOTIDE SEQUENCE</scope>
    <source>
        <strain evidence="8">BED1</strain>
    </source>
</reference>
<evidence type="ECO:0000256" key="1">
    <source>
        <dbReference type="ARBA" id="ARBA00004191"/>
    </source>
</evidence>
<dbReference type="PROSITE" id="PS00956">
    <property type="entry name" value="HYDROPHOBIN"/>
    <property type="match status" value="1"/>
</dbReference>
<evidence type="ECO:0000256" key="4">
    <source>
        <dbReference type="ARBA" id="ARBA00022525"/>
    </source>
</evidence>
<protein>
    <recommendedName>
        <fullName evidence="7">Hydrophobin</fullName>
    </recommendedName>
</protein>
<comment type="caution">
    <text evidence="8">The sequence shown here is derived from an EMBL/GenBank/DDBJ whole genome shotgun (WGS) entry which is preliminary data.</text>
</comment>
<dbReference type="GO" id="GO:0009277">
    <property type="term" value="C:fungal-type cell wall"/>
    <property type="evidence" value="ECO:0007669"/>
    <property type="project" value="InterPro"/>
</dbReference>
<keyword evidence="6 7" id="KW-1015">Disulfide bond</keyword>
<evidence type="ECO:0000256" key="3">
    <source>
        <dbReference type="ARBA" id="ARBA00022512"/>
    </source>
</evidence>
<feature type="signal peptide" evidence="7">
    <location>
        <begin position="1"/>
        <end position="20"/>
    </location>
</feature>
<dbReference type="InterPro" id="IPR001338">
    <property type="entry name" value="Class_I_Hydrophobin"/>
</dbReference>
<organism evidence="8 9">
    <name type="scientific">Boletus edulis BED1</name>
    <dbReference type="NCBI Taxonomy" id="1328754"/>
    <lineage>
        <taxon>Eukaryota</taxon>
        <taxon>Fungi</taxon>
        <taxon>Dikarya</taxon>
        <taxon>Basidiomycota</taxon>
        <taxon>Agaricomycotina</taxon>
        <taxon>Agaricomycetes</taxon>
        <taxon>Agaricomycetidae</taxon>
        <taxon>Boletales</taxon>
        <taxon>Boletineae</taxon>
        <taxon>Boletaceae</taxon>
        <taxon>Boletoideae</taxon>
        <taxon>Boletus</taxon>
    </lineage>
</organism>
<dbReference type="AlphaFoldDB" id="A0AAD4BBB2"/>
<dbReference type="GO" id="GO:0005199">
    <property type="term" value="F:structural constituent of cell wall"/>
    <property type="evidence" value="ECO:0007669"/>
    <property type="project" value="InterPro"/>
</dbReference>
<evidence type="ECO:0000256" key="6">
    <source>
        <dbReference type="ARBA" id="ARBA00023157"/>
    </source>
</evidence>
<dbReference type="EMBL" id="WHUW01000257">
    <property type="protein sequence ID" value="KAF8416418.1"/>
    <property type="molecule type" value="Genomic_DNA"/>
</dbReference>
<evidence type="ECO:0000256" key="2">
    <source>
        <dbReference type="ARBA" id="ARBA00010446"/>
    </source>
</evidence>
<accession>A0AAD4BBB2</accession>
<evidence type="ECO:0000256" key="5">
    <source>
        <dbReference type="ARBA" id="ARBA00022729"/>
    </source>
</evidence>
<keyword evidence="4 7" id="KW-0964">Secreted</keyword>
<sequence length="114" mass="11388">MFARFATLLPLAALAAVVAAAPNALEARTGSTCNSGSVYCCNQKFSNPSSFGGLSGLLGLLNGIGINAGIECTPVTVIGLLSNGAQCTQQTACCTNVKQNGLVNIACTPVAIPV</sequence>
<dbReference type="Proteomes" id="UP001194468">
    <property type="component" value="Unassembled WGS sequence"/>
</dbReference>
<comment type="subcellular location">
    <subcellularLocation>
        <location evidence="1 7">Secreted</location>
        <location evidence="1 7">Cell wall</location>
    </subcellularLocation>
</comment>
<comment type="similarity">
    <text evidence="2 7">Belongs to the fungal hydrophobin family.</text>
</comment>
<dbReference type="CDD" id="cd23507">
    <property type="entry name" value="hydrophobin_I"/>
    <property type="match status" value="1"/>
</dbReference>
<evidence type="ECO:0000313" key="9">
    <source>
        <dbReference type="Proteomes" id="UP001194468"/>
    </source>
</evidence>
<keyword evidence="3 7" id="KW-0134">Cell wall</keyword>
<evidence type="ECO:0000256" key="7">
    <source>
        <dbReference type="RuleBase" id="RU365009"/>
    </source>
</evidence>
<dbReference type="InterPro" id="IPR019778">
    <property type="entry name" value="Class_I_Hydrophobin_CS"/>
</dbReference>
<evidence type="ECO:0000313" key="8">
    <source>
        <dbReference type="EMBL" id="KAF8416418.1"/>
    </source>
</evidence>
<dbReference type="Pfam" id="PF01185">
    <property type="entry name" value="Hydrophobin"/>
    <property type="match status" value="1"/>
</dbReference>
<dbReference type="SMART" id="SM00075">
    <property type="entry name" value="HYDRO"/>
    <property type="match status" value="1"/>
</dbReference>
<keyword evidence="5 7" id="KW-0732">Signal</keyword>
<keyword evidence="9" id="KW-1185">Reference proteome</keyword>